<dbReference type="Gene3D" id="3.40.50.1240">
    <property type="entry name" value="Phosphoglycerate mutase-like"/>
    <property type="match status" value="1"/>
</dbReference>
<dbReference type="SMART" id="SM00855">
    <property type="entry name" value="PGAM"/>
    <property type="match status" value="1"/>
</dbReference>
<dbReference type="AlphaFoldDB" id="A0A4P6WVV1"/>
<dbReference type="Pfam" id="PF00300">
    <property type="entry name" value="His_Phos_1"/>
    <property type="match status" value="1"/>
</dbReference>
<dbReference type="RefSeq" id="WP_133156528.1">
    <property type="nucleotide sequence ID" value="NZ_CP037867.1"/>
</dbReference>
<organism evidence="1 2">
    <name type="scientific">Hydrogenophaga pseudoflava</name>
    <name type="common">Pseudomonas carboxydoflava</name>
    <dbReference type="NCBI Taxonomy" id="47421"/>
    <lineage>
        <taxon>Bacteria</taxon>
        <taxon>Pseudomonadati</taxon>
        <taxon>Pseudomonadota</taxon>
        <taxon>Betaproteobacteria</taxon>
        <taxon>Burkholderiales</taxon>
        <taxon>Comamonadaceae</taxon>
        <taxon>Hydrogenophaga</taxon>
    </lineage>
</organism>
<evidence type="ECO:0000313" key="2">
    <source>
        <dbReference type="Proteomes" id="UP000293912"/>
    </source>
</evidence>
<keyword evidence="2" id="KW-1185">Reference proteome</keyword>
<dbReference type="EMBL" id="CP037867">
    <property type="protein sequence ID" value="QBM28052.1"/>
    <property type="molecule type" value="Genomic_DNA"/>
</dbReference>
<accession>A0A4P6WVV1</accession>
<reference evidence="1 2" key="1">
    <citation type="submission" date="2019-03" db="EMBL/GenBank/DDBJ databases">
        <authorList>
            <person name="Sebastian G."/>
            <person name="Baumann P."/>
            <person name="Ruckert C."/>
            <person name="Kalinowski J."/>
            <person name="Nebel B."/>
            <person name="Takors R."/>
            <person name="Blombach B."/>
        </authorList>
    </citation>
    <scope>NUCLEOTIDE SEQUENCE [LARGE SCALE GENOMIC DNA]</scope>
    <source>
        <strain evidence="1 2">DSM 1084</strain>
    </source>
</reference>
<name>A0A4P6WVV1_HYDPS</name>
<protein>
    <submittedName>
        <fullName evidence="1">Bifunctional RNase H/acid phosphatase</fullName>
    </submittedName>
</protein>
<dbReference type="SUPFAM" id="SSF53254">
    <property type="entry name" value="Phosphoglycerate mutase-like"/>
    <property type="match status" value="1"/>
</dbReference>
<dbReference type="KEGG" id="hpse:HPF_10165"/>
<dbReference type="InterPro" id="IPR013078">
    <property type="entry name" value="His_Pase_superF_clade-1"/>
</dbReference>
<proteinExistence type="predicted"/>
<dbReference type="InterPro" id="IPR029033">
    <property type="entry name" value="His_PPase_superfam"/>
</dbReference>
<dbReference type="Proteomes" id="UP000293912">
    <property type="component" value="Chromosome"/>
</dbReference>
<sequence length="186" mass="20479">MKLWLLRHARVVLPQGLCYGASDVPADEALTAEAAQAIAPLLPAGLPVRVSDLGRAQQLHQALRAHRPDLGATQTDPRIREMDFGTWEQTAWDAVPRAAFDTWMADFALHRFGGAESVHELMARVADALDDTRATVGEGGEALWITHAGVIRSAMHLAQHERRPIASAREWPRDAPQTGEWMVLEV</sequence>
<gene>
    <name evidence="1" type="ORF">HPF_10165</name>
</gene>
<evidence type="ECO:0000313" key="1">
    <source>
        <dbReference type="EMBL" id="QBM28052.1"/>
    </source>
</evidence>